<dbReference type="Proteomes" id="UP001055879">
    <property type="component" value="Linkage Group LG15"/>
</dbReference>
<reference evidence="1 2" key="2">
    <citation type="journal article" date="2022" name="Mol. Ecol. Resour.">
        <title>The genomes of chicory, endive, great burdock and yacon provide insights into Asteraceae paleo-polyploidization history and plant inulin production.</title>
        <authorList>
            <person name="Fan W."/>
            <person name="Wang S."/>
            <person name="Wang H."/>
            <person name="Wang A."/>
            <person name="Jiang F."/>
            <person name="Liu H."/>
            <person name="Zhao H."/>
            <person name="Xu D."/>
            <person name="Zhang Y."/>
        </authorList>
    </citation>
    <scope>NUCLEOTIDE SEQUENCE [LARGE SCALE GENOMIC DNA]</scope>
    <source>
        <strain evidence="2">cv. Niubang</strain>
    </source>
</reference>
<accession>A0ACB8XTX9</accession>
<gene>
    <name evidence="1" type="ORF">L6452_39944</name>
</gene>
<dbReference type="EMBL" id="CM042061">
    <property type="protein sequence ID" value="KAI3673814.1"/>
    <property type="molecule type" value="Genomic_DNA"/>
</dbReference>
<organism evidence="1 2">
    <name type="scientific">Arctium lappa</name>
    <name type="common">Greater burdock</name>
    <name type="synonym">Lappa major</name>
    <dbReference type="NCBI Taxonomy" id="4217"/>
    <lineage>
        <taxon>Eukaryota</taxon>
        <taxon>Viridiplantae</taxon>
        <taxon>Streptophyta</taxon>
        <taxon>Embryophyta</taxon>
        <taxon>Tracheophyta</taxon>
        <taxon>Spermatophyta</taxon>
        <taxon>Magnoliopsida</taxon>
        <taxon>eudicotyledons</taxon>
        <taxon>Gunneridae</taxon>
        <taxon>Pentapetalae</taxon>
        <taxon>asterids</taxon>
        <taxon>campanulids</taxon>
        <taxon>Asterales</taxon>
        <taxon>Asteraceae</taxon>
        <taxon>Carduoideae</taxon>
        <taxon>Cardueae</taxon>
        <taxon>Arctiinae</taxon>
        <taxon>Arctium</taxon>
    </lineage>
</organism>
<protein>
    <submittedName>
        <fullName evidence="1">Uncharacterized protein</fullName>
    </submittedName>
</protein>
<proteinExistence type="predicted"/>
<evidence type="ECO:0000313" key="1">
    <source>
        <dbReference type="EMBL" id="KAI3673814.1"/>
    </source>
</evidence>
<reference evidence="2" key="1">
    <citation type="journal article" date="2022" name="Mol. Ecol. Resour.">
        <title>The genomes of chicory, endive, great burdock and yacon provide insights into Asteraceae palaeo-polyploidization history and plant inulin production.</title>
        <authorList>
            <person name="Fan W."/>
            <person name="Wang S."/>
            <person name="Wang H."/>
            <person name="Wang A."/>
            <person name="Jiang F."/>
            <person name="Liu H."/>
            <person name="Zhao H."/>
            <person name="Xu D."/>
            <person name="Zhang Y."/>
        </authorList>
    </citation>
    <scope>NUCLEOTIDE SEQUENCE [LARGE SCALE GENOMIC DNA]</scope>
    <source>
        <strain evidence="2">cv. Niubang</strain>
    </source>
</reference>
<comment type="caution">
    <text evidence="1">The sequence shown here is derived from an EMBL/GenBank/DDBJ whole genome shotgun (WGS) entry which is preliminary data.</text>
</comment>
<name>A0ACB8XTX9_ARCLA</name>
<sequence length="133" mass="14731">MKSIHHHQPPPLSTLSKLNHTQQLNTHKLHYFSRHPPPPPLRTKAMAITSSHLVVLGVSPPPAATGDLSVLIPTSAGFLFLYWIANFVVPRIIMKDLESEDANKDQEPNEEGGMPLNKTISLEPEKKGFQGTK</sequence>
<evidence type="ECO:0000313" key="2">
    <source>
        <dbReference type="Proteomes" id="UP001055879"/>
    </source>
</evidence>
<keyword evidence="2" id="KW-1185">Reference proteome</keyword>